<proteinExistence type="predicted"/>
<evidence type="ECO:0000313" key="2">
    <source>
        <dbReference type="Proteomes" id="UP000279271"/>
    </source>
</evidence>
<accession>A0A3M7KUL6</accession>
<name>A0A3M7KUL6_AUXPR</name>
<dbReference type="EMBL" id="QOKY01000183">
    <property type="protein sequence ID" value="RMZ54223.1"/>
    <property type="molecule type" value="Genomic_DNA"/>
</dbReference>
<comment type="caution">
    <text evidence="1">The sequence shown here is derived from an EMBL/GenBank/DDBJ whole genome shotgun (WGS) entry which is preliminary data.</text>
</comment>
<reference evidence="2" key="1">
    <citation type="journal article" date="2018" name="Algal Res.">
        <title>Characterization of plant carbon substrate utilization by Auxenochlorella protothecoides.</title>
        <authorList>
            <person name="Vogler B.W."/>
            <person name="Starkenburg S.R."/>
            <person name="Sudasinghe N."/>
            <person name="Schambach J.Y."/>
            <person name="Rollin J.A."/>
            <person name="Pattathil S."/>
            <person name="Barry A.N."/>
        </authorList>
    </citation>
    <scope>NUCLEOTIDE SEQUENCE [LARGE SCALE GENOMIC DNA]</scope>
    <source>
        <strain evidence="2">UTEX 25</strain>
    </source>
</reference>
<gene>
    <name evidence="1" type="ORF">APUTEX25_005379</name>
</gene>
<feature type="non-terminal residue" evidence="1">
    <location>
        <position position="1"/>
    </location>
</feature>
<evidence type="ECO:0000313" key="1">
    <source>
        <dbReference type="EMBL" id="RMZ54223.1"/>
    </source>
</evidence>
<sequence>SWGAYGLLSWLPSFFRDAYGVELARLGRFAVLP</sequence>
<dbReference type="Proteomes" id="UP000279271">
    <property type="component" value="Unassembled WGS sequence"/>
</dbReference>
<organism evidence="1 2">
    <name type="scientific">Auxenochlorella protothecoides</name>
    <name type="common">Green microalga</name>
    <name type="synonym">Chlorella protothecoides</name>
    <dbReference type="NCBI Taxonomy" id="3075"/>
    <lineage>
        <taxon>Eukaryota</taxon>
        <taxon>Viridiplantae</taxon>
        <taxon>Chlorophyta</taxon>
        <taxon>core chlorophytes</taxon>
        <taxon>Trebouxiophyceae</taxon>
        <taxon>Chlorellales</taxon>
        <taxon>Chlorellaceae</taxon>
        <taxon>Auxenochlorella</taxon>
    </lineage>
</organism>
<protein>
    <submittedName>
        <fullName evidence="1">Uncharacterized protein</fullName>
    </submittedName>
</protein>
<dbReference type="AlphaFoldDB" id="A0A3M7KUL6"/>